<evidence type="ECO:0000256" key="2">
    <source>
        <dbReference type="ARBA" id="ARBA00023136"/>
    </source>
</evidence>
<dbReference type="EMBL" id="FUXI01000055">
    <property type="protein sequence ID" value="SKA16279.1"/>
    <property type="molecule type" value="Genomic_DNA"/>
</dbReference>
<evidence type="ECO:0000313" key="7">
    <source>
        <dbReference type="Proteomes" id="UP000190328"/>
    </source>
</evidence>
<evidence type="ECO:0000259" key="5">
    <source>
        <dbReference type="Pfam" id="PF00144"/>
    </source>
</evidence>
<dbReference type="GO" id="GO:0016020">
    <property type="term" value="C:membrane"/>
    <property type="evidence" value="ECO:0007669"/>
    <property type="project" value="UniProtKB-SubCell"/>
</dbReference>
<feature type="transmembrane region" description="Helical" evidence="4">
    <location>
        <begin position="21"/>
        <end position="43"/>
    </location>
</feature>
<evidence type="ECO:0000256" key="1">
    <source>
        <dbReference type="ARBA" id="ARBA00004370"/>
    </source>
</evidence>
<dbReference type="AlphaFoldDB" id="A0A1T4RK17"/>
<dbReference type="Pfam" id="PF00144">
    <property type="entry name" value="Beta-lactamase"/>
    <property type="match status" value="1"/>
</dbReference>
<reference evidence="6 7" key="1">
    <citation type="submission" date="2017-02" db="EMBL/GenBank/DDBJ databases">
        <authorList>
            <person name="Peterson S.W."/>
        </authorList>
    </citation>
    <scope>NUCLEOTIDE SEQUENCE [LARGE SCALE GENOMIC DNA]</scope>
    <source>
        <strain evidence="6 7">ATCC BAA-1030</strain>
    </source>
</reference>
<sequence>MEKKKTRKQLYRKKHKKGLGKFLFMLVVLIGVSAIGVVAYHALIPKQELAATGKKKTAETTTEAEEKQVETPAAIKGENVTKPNPRAIEQNDTVPKVEDVAAIEIDKLLQSKSFTGTAYIVKNGNEIFRKGYEANENAPMPLGSMEKSMTAVLLGKAIQEKKLTLQTKLATFYPNAPNANILTLNHLLTMTSGLSDNPKIDVTFLDTQENYLQQHIQSTYAKGQIGVWNYDAANYWLLAGILEKVNNEPFEKQFKTFFEKYKLDFQNYAQTKSSPVRVYNYAMQKEDQRNPAGNDVSFTNEVGTGNMFTSAENLYRYYKKLLTYQFLPKNVTLELLTPYAEGKGYSGGLYTIQPENYHWGRGVIKGFESTASISKDGKNAVILFSDNFEKETRAFTTVNRSIFKYITTGTF</sequence>
<dbReference type="InterPro" id="IPR050491">
    <property type="entry name" value="AmpC-like"/>
</dbReference>
<dbReference type="RefSeq" id="WP_144399621.1">
    <property type="nucleotide sequence ID" value="NZ_FUXI01000055.1"/>
</dbReference>
<keyword evidence="7" id="KW-1185">Reference proteome</keyword>
<proteinExistence type="predicted"/>
<evidence type="ECO:0000313" key="6">
    <source>
        <dbReference type="EMBL" id="SKA16279.1"/>
    </source>
</evidence>
<evidence type="ECO:0000256" key="4">
    <source>
        <dbReference type="SAM" id="Phobius"/>
    </source>
</evidence>
<feature type="domain" description="Beta-lactamase-related" evidence="5">
    <location>
        <begin position="106"/>
        <end position="332"/>
    </location>
</feature>
<dbReference type="PANTHER" id="PTHR46825:SF11">
    <property type="entry name" value="PENICILLIN-BINDING PROTEIN 4"/>
    <property type="match status" value="1"/>
</dbReference>
<dbReference type="Gene3D" id="3.40.710.10">
    <property type="entry name" value="DD-peptidase/beta-lactamase superfamily"/>
    <property type="match status" value="1"/>
</dbReference>
<evidence type="ECO:0000256" key="3">
    <source>
        <dbReference type="SAM" id="MobiDB-lite"/>
    </source>
</evidence>
<gene>
    <name evidence="6" type="ORF">SAMN02745116_02629</name>
</gene>
<keyword evidence="4" id="KW-0812">Transmembrane</keyword>
<keyword evidence="4" id="KW-1133">Transmembrane helix</keyword>
<dbReference type="OrthoDB" id="2151402at2"/>
<feature type="region of interest" description="Disordered" evidence="3">
    <location>
        <begin position="51"/>
        <end position="87"/>
    </location>
</feature>
<dbReference type="STRING" id="263852.SAMN02745116_02629"/>
<accession>A0A1T4RK17</accession>
<dbReference type="SUPFAM" id="SSF56601">
    <property type="entry name" value="beta-lactamase/transpeptidase-like"/>
    <property type="match status" value="1"/>
</dbReference>
<dbReference type="PANTHER" id="PTHR46825">
    <property type="entry name" value="D-ALANYL-D-ALANINE-CARBOXYPEPTIDASE/ENDOPEPTIDASE AMPH"/>
    <property type="match status" value="1"/>
</dbReference>
<comment type="subcellular location">
    <subcellularLocation>
        <location evidence="1">Membrane</location>
    </subcellularLocation>
</comment>
<dbReference type="InterPro" id="IPR001466">
    <property type="entry name" value="Beta-lactam-related"/>
</dbReference>
<organism evidence="6 7">
    <name type="scientific">Pilibacter termitis</name>
    <dbReference type="NCBI Taxonomy" id="263852"/>
    <lineage>
        <taxon>Bacteria</taxon>
        <taxon>Bacillati</taxon>
        <taxon>Bacillota</taxon>
        <taxon>Bacilli</taxon>
        <taxon>Lactobacillales</taxon>
        <taxon>Enterococcaceae</taxon>
        <taxon>Pilibacter</taxon>
    </lineage>
</organism>
<keyword evidence="2 4" id="KW-0472">Membrane</keyword>
<dbReference type="InterPro" id="IPR012338">
    <property type="entry name" value="Beta-lactam/transpept-like"/>
</dbReference>
<name>A0A1T4RK17_9ENTE</name>
<dbReference type="Proteomes" id="UP000190328">
    <property type="component" value="Unassembled WGS sequence"/>
</dbReference>
<protein>
    <submittedName>
        <fullName evidence="6">CubicO group peptidase, beta-lactamase class C family</fullName>
    </submittedName>
</protein>